<accession>A0A3E0VBA4</accession>
<sequence length="302" mass="32880">MKLDKTTKPRKDRGVLIEEGFPGQRLRVLPVPQIRAALASPATSHLLVTDAGFFPRARSHGMTRRTGIPQAIVIVCTQGTGWCSIAGTTHRVGPGQALVIPPGTAHAYGADPDDPWTLWWMHLAGDDLVDLLGVTTLTASSPVRELTDPFRISELVDESVRALEHDQTDASLLAAAGAAWHLLSLLASERSPQSPRLSAIDRAREHLRKNFAEDVSIADLAAVARLSPSHFAALFRQQTGTTPLRYQVQLRMARARELLDTTDLAVATVAGMAGYSDPFYFSRQFKALHGTTPLRYRGHAKG</sequence>
<protein>
    <recommendedName>
        <fullName evidence="4">HTH araC/xylS-type domain-containing protein</fullName>
    </recommendedName>
</protein>
<dbReference type="InterPro" id="IPR014710">
    <property type="entry name" value="RmlC-like_jellyroll"/>
</dbReference>
<dbReference type="Proteomes" id="UP000256709">
    <property type="component" value="Unassembled WGS sequence"/>
</dbReference>
<dbReference type="PROSITE" id="PS01124">
    <property type="entry name" value="HTH_ARAC_FAMILY_2"/>
    <property type="match status" value="1"/>
</dbReference>
<organism evidence="5 6">
    <name type="scientific">Subtercola boreus</name>
    <dbReference type="NCBI Taxonomy" id="120213"/>
    <lineage>
        <taxon>Bacteria</taxon>
        <taxon>Bacillati</taxon>
        <taxon>Actinomycetota</taxon>
        <taxon>Actinomycetes</taxon>
        <taxon>Micrococcales</taxon>
        <taxon>Microbacteriaceae</taxon>
        <taxon>Subtercola</taxon>
    </lineage>
</organism>
<dbReference type="InterPro" id="IPR050204">
    <property type="entry name" value="AraC_XylS_family_regulators"/>
</dbReference>
<keyword evidence="2" id="KW-0238">DNA-binding</keyword>
<dbReference type="EMBL" id="NBXA01000028">
    <property type="protein sequence ID" value="RFA07156.1"/>
    <property type="molecule type" value="Genomic_DNA"/>
</dbReference>
<dbReference type="Gene3D" id="2.60.120.10">
    <property type="entry name" value="Jelly Rolls"/>
    <property type="match status" value="1"/>
</dbReference>
<dbReference type="PANTHER" id="PTHR46796">
    <property type="entry name" value="HTH-TYPE TRANSCRIPTIONAL ACTIVATOR RHAS-RELATED"/>
    <property type="match status" value="1"/>
</dbReference>
<dbReference type="InterPro" id="IPR009057">
    <property type="entry name" value="Homeodomain-like_sf"/>
</dbReference>
<evidence type="ECO:0000313" key="6">
    <source>
        <dbReference type="Proteomes" id="UP000256709"/>
    </source>
</evidence>
<evidence type="ECO:0000313" key="5">
    <source>
        <dbReference type="EMBL" id="RFA07156.1"/>
    </source>
</evidence>
<dbReference type="SUPFAM" id="SSF46689">
    <property type="entry name" value="Homeodomain-like"/>
    <property type="match status" value="2"/>
</dbReference>
<dbReference type="CDD" id="cd06986">
    <property type="entry name" value="cupin_MmsR-like_N"/>
    <property type="match status" value="1"/>
</dbReference>
<dbReference type="InterPro" id="IPR018060">
    <property type="entry name" value="HTH_AraC"/>
</dbReference>
<keyword evidence="3" id="KW-0804">Transcription</keyword>
<dbReference type="Pfam" id="PF12833">
    <property type="entry name" value="HTH_18"/>
    <property type="match status" value="1"/>
</dbReference>
<dbReference type="GO" id="GO:0003700">
    <property type="term" value="F:DNA-binding transcription factor activity"/>
    <property type="evidence" value="ECO:0007669"/>
    <property type="project" value="InterPro"/>
</dbReference>
<dbReference type="PANTHER" id="PTHR46796:SF7">
    <property type="entry name" value="ARAC FAMILY TRANSCRIPTIONAL REGULATOR"/>
    <property type="match status" value="1"/>
</dbReference>
<feature type="domain" description="HTH araC/xylS-type" evidence="4">
    <location>
        <begin position="201"/>
        <end position="299"/>
    </location>
</feature>
<comment type="caution">
    <text evidence="5">The sequence shown here is derived from an EMBL/GenBank/DDBJ whole genome shotgun (WGS) entry which is preliminary data.</text>
</comment>
<proteinExistence type="predicted"/>
<dbReference type="GO" id="GO:0043565">
    <property type="term" value="F:sequence-specific DNA binding"/>
    <property type="evidence" value="ECO:0007669"/>
    <property type="project" value="InterPro"/>
</dbReference>
<dbReference type="SUPFAM" id="SSF51215">
    <property type="entry name" value="Regulatory protein AraC"/>
    <property type="match status" value="1"/>
</dbReference>
<dbReference type="Pfam" id="PF02311">
    <property type="entry name" value="AraC_binding"/>
    <property type="match status" value="1"/>
</dbReference>
<reference evidence="5 6" key="1">
    <citation type="submission" date="2017-04" db="EMBL/GenBank/DDBJ databases">
        <title>Comparative genome analysis of Subtercola boreus.</title>
        <authorList>
            <person name="Cho Y.-J."/>
            <person name="Cho A."/>
            <person name="Kim O.-S."/>
            <person name="Lee J.-I."/>
        </authorList>
    </citation>
    <scope>NUCLEOTIDE SEQUENCE [LARGE SCALE GENOMIC DNA]</scope>
    <source>
        <strain evidence="5 6">P27444</strain>
    </source>
</reference>
<dbReference type="Gene3D" id="1.10.10.60">
    <property type="entry name" value="Homeodomain-like"/>
    <property type="match status" value="2"/>
</dbReference>
<name>A0A3E0VBA4_9MICO</name>
<evidence type="ECO:0000256" key="2">
    <source>
        <dbReference type="ARBA" id="ARBA00023125"/>
    </source>
</evidence>
<evidence type="ECO:0000256" key="1">
    <source>
        <dbReference type="ARBA" id="ARBA00023015"/>
    </source>
</evidence>
<dbReference type="InterPro" id="IPR003313">
    <property type="entry name" value="AraC-bd"/>
</dbReference>
<dbReference type="SMART" id="SM00342">
    <property type="entry name" value="HTH_ARAC"/>
    <property type="match status" value="1"/>
</dbReference>
<gene>
    <name evidence="5" type="ORF">B7R21_16325</name>
</gene>
<evidence type="ECO:0000259" key="4">
    <source>
        <dbReference type="PROSITE" id="PS01124"/>
    </source>
</evidence>
<dbReference type="AlphaFoldDB" id="A0A3E0VBA4"/>
<dbReference type="OrthoDB" id="3186094at2"/>
<dbReference type="InterPro" id="IPR037923">
    <property type="entry name" value="HTH-like"/>
</dbReference>
<keyword evidence="1" id="KW-0805">Transcription regulation</keyword>
<evidence type="ECO:0000256" key="3">
    <source>
        <dbReference type="ARBA" id="ARBA00023163"/>
    </source>
</evidence>